<dbReference type="Proteomes" id="UP000614982">
    <property type="component" value="Unassembled WGS sequence"/>
</dbReference>
<dbReference type="InterPro" id="IPR002711">
    <property type="entry name" value="HNH"/>
</dbReference>
<evidence type="ECO:0000259" key="1">
    <source>
        <dbReference type="SMART" id="SM00507"/>
    </source>
</evidence>
<reference evidence="2 3" key="1">
    <citation type="submission" date="2020-05" db="EMBL/GenBank/DDBJ databases">
        <title>Genetic diversity of Pseudomonas cichorii.</title>
        <authorList>
            <person name="Tani S."/>
            <person name="Yagi H."/>
            <person name="Hashimoto S."/>
            <person name="Iiyama K."/>
            <person name="Furuya N."/>
        </authorList>
    </citation>
    <scope>NUCLEOTIDE SEQUENCE [LARGE SCALE GENOMIC DNA]</scope>
    <source>
        <strain evidence="2 3">LMG 2162</strain>
    </source>
</reference>
<proteinExistence type="predicted"/>
<dbReference type="EMBL" id="BLWA01000013">
    <property type="protein sequence ID" value="GFM93923.1"/>
    <property type="molecule type" value="Genomic_DNA"/>
</dbReference>
<accession>A0ABQ1DSL6</accession>
<comment type="caution">
    <text evidence="2">The sequence shown here is derived from an EMBL/GenBank/DDBJ whole genome shotgun (WGS) entry which is preliminary data.</text>
</comment>
<dbReference type="Pfam" id="PF01844">
    <property type="entry name" value="HNH"/>
    <property type="match status" value="1"/>
</dbReference>
<dbReference type="RefSeq" id="WP_025260323.1">
    <property type="nucleotide sequence ID" value="NZ_BLWA01000013.1"/>
</dbReference>
<gene>
    <name evidence="2" type="ORF">PSCICP_38950</name>
</gene>
<sequence length="198" mass="22747">MGLSPKRKVIRREVVRKAWQDNSHWIKQYGFSEYALEAVCDDNEELRICWCCGDQGYQEVAHIIPHSLGGADTVENRFLLCAECHVASPDCYKSEYFVGYVNRNAGRFSRLMEEALHRASERLLAFLNEHPQLSDVVEARPLLSFSENCLYRRTTTHGSSISLSTRLARAEMYVDELIEYARSHLDQEKMPTIGNKLA</sequence>
<keyword evidence="3" id="KW-1185">Reference proteome</keyword>
<dbReference type="SMART" id="SM00507">
    <property type="entry name" value="HNHc"/>
    <property type="match status" value="1"/>
</dbReference>
<dbReference type="CDD" id="cd00085">
    <property type="entry name" value="HNHc"/>
    <property type="match status" value="1"/>
</dbReference>
<name>A0ABQ1DSL6_PSECI</name>
<feature type="domain" description="HNH nuclease" evidence="1">
    <location>
        <begin position="39"/>
        <end position="86"/>
    </location>
</feature>
<dbReference type="Gene3D" id="1.10.30.50">
    <property type="match status" value="1"/>
</dbReference>
<dbReference type="GeneID" id="93659424"/>
<evidence type="ECO:0000313" key="3">
    <source>
        <dbReference type="Proteomes" id="UP000614982"/>
    </source>
</evidence>
<protein>
    <recommendedName>
        <fullName evidence="1">HNH nuclease domain-containing protein</fullName>
    </recommendedName>
</protein>
<dbReference type="InterPro" id="IPR003615">
    <property type="entry name" value="HNH_nuc"/>
</dbReference>
<organism evidence="2 3">
    <name type="scientific">Pseudomonas cichorii</name>
    <dbReference type="NCBI Taxonomy" id="36746"/>
    <lineage>
        <taxon>Bacteria</taxon>
        <taxon>Pseudomonadati</taxon>
        <taxon>Pseudomonadota</taxon>
        <taxon>Gammaproteobacteria</taxon>
        <taxon>Pseudomonadales</taxon>
        <taxon>Pseudomonadaceae</taxon>
        <taxon>Pseudomonas</taxon>
    </lineage>
</organism>
<evidence type="ECO:0000313" key="2">
    <source>
        <dbReference type="EMBL" id="GFM93923.1"/>
    </source>
</evidence>